<accession>A0A7X5LPR9</accession>
<organism evidence="1 2">
    <name type="scientific">Alteromonas profundi</name>
    <dbReference type="NCBI Taxonomy" id="2696062"/>
    <lineage>
        <taxon>Bacteria</taxon>
        <taxon>Pseudomonadati</taxon>
        <taxon>Pseudomonadota</taxon>
        <taxon>Gammaproteobacteria</taxon>
        <taxon>Alteromonadales</taxon>
        <taxon>Alteromonadaceae</taxon>
        <taxon>Alteromonas/Salinimonas group</taxon>
        <taxon>Alteromonas</taxon>
    </lineage>
</organism>
<dbReference type="Gene3D" id="1.25.40.10">
    <property type="entry name" value="Tetratricopeptide repeat domain"/>
    <property type="match status" value="1"/>
</dbReference>
<dbReference type="EMBL" id="JAAAWN010000088">
    <property type="protein sequence ID" value="NDV93294.1"/>
    <property type="molecule type" value="Genomic_DNA"/>
</dbReference>
<evidence type="ECO:0000313" key="2">
    <source>
        <dbReference type="Proteomes" id="UP000470213"/>
    </source>
</evidence>
<dbReference type="Proteomes" id="UP000470213">
    <property type="component" value="Unassembled WGS sequence"/>
</dbReference>
<dbReference type="InterPro" id="IPR011990">
    <property type="entry name" value="TPR-like_helical_dom_sf"/>
</dbReference>
<dbReference type="AlphaFoldDB" id="A0A7X5LPR9"/>
<comment type="caution">
    <text evidence="1">The sequence shown here is derived from an EMBL/GenBank/DDBJ whole genome shotgun (WGS) entry which is preliminary data.</text>
</comment>
<reference evidence="1 2" key="1">
    <citation type="submission" date="2020-01" db="EMBL/GenBank/DDBJ databases">
        <authorList>
            <person name="Chen J."/>
            <person name="Zhu S."/>
            <person name="Yang J."/>
        </authorList>
    </citation>
    <scope>NUCLEOTIDE SEQUENCE [LARGE SCALE GENOMIC DNA]</scope>
    <source>
        <strain evidence="1 2">345S023</strain>
    </source>
</reference>
<name>A0A7X5LPR9_9ALTE</name>
<evidence type="ECO:0000313" key="1">
    <source>
        <dbReference type="EMBL" id="NDV93294.1"/>
    </source>
</evidence>
<sequence>MKFKPPFHEKVLELALVITNESSTKDYWEAHNQLRTICETHENTILDHPFQWETLADFTKNNDERMSVYLKAIQLAKEQTQQEYIASIAKELAELYLEQNDISQALAYSKLSKNALTHFEDTELLKEVEDIEKRIFRIRT</sequence>
<keyword evidence="2" id="KW-1185">Reference proteome</keyword>
<gene>
    <name evidence="1" type="ORF">GTH32_19260</name>
</gene>
<protein>
    <recommendedName>
        <fullName evidence="3">Tetratricopeptide repeat protein</fullName>
    </recommendedName>
</protein>
<proteinExistence type="predicted"/>
<evidence type="ECO:0008006" key="3">
    <source>
        <dbReference type="Google" id="ProtNLM"/>
    </source>
</evidence>
<dbReference type="RefSeq" id="WP_163088812.1">
    <property type="nucleotide sequence ID" value="NZ_JAAAWN010000088.1"/>
</dbReference>